<dbReference type="EMBL" id="NIOF01000005">
    <property type="protein sequence ID" value="OWQ90367.1"/>
    <property type="molecule type" value="Genomic_DNA"/>
</dbReference>
<proteinExistence type="predicted"/>
<organism evidence="2 3">
    <name type="scientific">Roseateles aquatilis</name>
    <dbReference type="NCBI Taxonomy" id="431061"/>
    <lineage>
        <taxon>Bacteria</taxon>
        <taxon>Pseudomonadati</taxon>
        <taxon>Pseudomonadota</taxon>
        <taxon>Betaproteobacteria</taxon>
        <taxon>Burkholderiales</taxon>
        <taxon>Sphaerotilaceae</taxon>
        <taxon>Roseateles</taxon>
    </lineage>
</organism>
<evidence type="ECO:0000256" key="1">
    <source>
        <dbReference type="SAM" id="MobiDB-lite"/>
    </source>
</evidence>
<evidence type="ECO:0000313" key="2">
    <source>
        <dbReference type="EMBL" id="OWQ90367.1"/>
    </source>
</evidence>
<sequence>MAGALAIVVGIAGATAAWLTFGDGTVDAGDSTAAAPPARPASSPRPGPLVAGGGTSASAASSPGGIAPSTPTVAESPPAHWSLADARVAGDDRSPPMQRSTAEPPTPTWQLDDHASYARRERQRHQDVQRAFVAAADQELPMLDAQIERGRAMGLSPEQLAKGEEKRRRIAQMRDRMQAALAASGATP</sequence>
<evidence type="ECO:0000313" key="3">
    <source>
        <dbReference type="Proteomes" id="UP000197468"/>
    </source>
</evidence>
<keyword evidence="3" id="KW-1185">Reference proteome</keyword>
<gene>
    <name evidence="2" type="ORF">CDN99_13490</name>
</gene>
<feature type="compositionally biased region" description="Low complexity" evidence="1">
    <location>
        <begin position="56"/>
        <end position="72"/>
    </location>
</feature>
<comment type="caution">
    <text evidence="2">The sequence shown here is derived from an EMBL/GenBank/DDBJ whole genome shotgun (WGS) entry which is preliminary data.</text>
</comment>
<protein>
    <submittedName>
        <fullName evidence="2">Uncharacterized protein</fullName>
    </submittedName>
</protein>
<name>A0A246JCZ2_9BURK</name>
<accession>A0A246JCZ2</accession>
<reference evidence="2 3" key="1">
    <citation type="journal article" date="2008" name="Int. J. Syst. Evol. Microbiol.">
        <title>Description of Roseateles aquatilis sp. nov. and Roseateles terrae sp. nov., in the class Betaproteobacteria, and emended description of the genus Roseateles.</title>
        <authorList>
            <person name="Gomila M."/>
            <person name="Bowien B."/>
            <person name="Falsen E."/>
            <person name="Moore E.R."/>
            <person name="Lalucat J."/>
        </authorList>
    </citation>
    <scope>NUCLEOTIDE SEQUENCE [LARGE SCALE GENOMIC DNA]</scope>
    <source>
        <strain evidence="2 3">CCUG 48205</strain>
    </source>
</reference>
<dbReference type="Proteomes" id="UP000197468">
    <property type="component" value="Unassembled WGS sequence"/>
</dbReference>
<dbReference type="AlphaFoldDB" id="A0A246JCZ2"/>
<feature type="compositionally biased region" description="Pro residues" evidence="1">
    <location>
        <begin position="37"/>
        <end position="47"/>
    </location>
</feature>
<feature type="region of interest" description="Disordered" evidence="1">
    <location>
        <begin position="27"/>
        <end position="111"/>
    </location>
</feature>